<feature type="transmembrane region" description="Helical" evidence="6">
    <location>
        <begin position="44"/>
        <end position="64"/>
    </location>
</feature>
<evidence type="ECO:0000256" key="6">
    <source>
        <dbReference type="SAM" id="Phobius"/>
    </source>
</evidence>
<keyword evidence="5 6" id="KW-0472">Membrane</keyword>
<proteinExistence type="predicted"/>
<gene>
    <name evidence="7" type="ORF">PXEA_LOCUS24350</name>
</gene>
<dbReference type="EMBL" id="CAAALY010116826">
    <property type="protein sequence ID" value="VEL30910.1"/>
    <property type="molecule type" value="Genomic_DNA"/>
</dbReference>
<name>A0A448X8R3_9PLAT</name>
<dbReference type="OrthoDB" id="6581954at2759"/>
<dbReference type="PANTHER" id="PTHR42948:SF1">
    <property type="entry name" value="TRANSPORTER"/>
    <property type="match status" value="1"/>
</dbReference>
<feature type="transmembrane region" description="Helical" evidence="6">
    <location>
        <begin position="16"/>
        <end position="37"/>
    </location>
</feature>
<comment type="subcellular location">
    <subcellularLocation>
        <location evidence="1">Membrane</location>
        <topology evidence="1">Multi-pass membrane protein</topology>
    </subcellularLocation>
</comment>
<dbReference type="PANTHER" id="PTHR42948">
    <property type="entry name" value="TRANSPORTER"/>
    <property type="match status" value="1"/>
</dbReference>
<dbReference type="InterPro" id="IPR037272">
    <property type="entry name" value="SNS_sf"/>
</dbReference>
<dbReference type="GO" id="GO:0016020">
    <property type="term" value="C:membrane"/>
    <property type="evidence" value="ECO:0007669"/>
    <property type="project" value="UniProtKB-SubCell"/>
</dbReference>
<evidence type="ECO:0000313" key="8">
    <source>
        <dbReference type="Proteomes" id="UP000784294"/>
    </source>
</evidence>
<keyword evidence="4 6" id="KW-1133">Transmembrane helix</keyword>
<sequence length="91" mass="10520">MIIYFIPDISLIQQSYWPVLTHFISLFIVGVCVFGGIKWIEKANIILVPLLLLIITITFCWSLTRQYADVGIKFLFTPDWSKLHCDQASEI</sequence>
<evidence type="ECO:0000256" key="1">
    <source>
        <dbReference type="ARBA" id="ARBA00004141"/>
    </source>
</evidence>
<evidence type="ECO:0000256" key="2">
    <source>
        <dbReference type="ARBA" id="ARBA00022448"/>
    </source>
</evidence>
<evidence type="ECO:0000313" key="7">
    <source>
        <dbReference type="EMBL" id="VEL30910.1"/>
    </source>
</evidence>
<keyword evidence="2" id="KW-0813">Transport</keyword>
<dbReference type="InterPro" id="IPR000175">
    <property type="entry name" value="Na/ntran_symport"/>
</dbReference>
<dbReference type="Proteomes" id="UP000784294">
    <property type="component" value="Unassembled WGS sequence"/>
</dbReference>
<dbReference type="AlphaFoldDB" id="A0A448X8R3"/>
<reference evidence="7" key="1">
    <citation type="submission" date="2018-11" db="EMBL/GenBank/DDBJ databases">
        <authorList>
            <consortium name="Pathogen Informatics"/>
        </authorList>
    </citation>
    <scope>NUCLEOTIDE SEQUENCE</scope>
</reference>
<keyword evidence="8" id="KW-1185">Reference proteome</keyword>
<evidence type="ECO:0000256" key="5">
    <source>
        <dbReference type="ARBA" id="ARBA00023136"/>
    </source>
</evidence>
<evidence type="ECO:0000256" key="4">
    <source>
        <dbReference type="ARBA" id="ARBA00022989"/>
    </source>
</evidence>
<evidence type="ECO:0000256" key="3">
    <source>
        <dbReference type="ARBA" id="ARBA00022692"/>
    </source>
</evidence>
<accession>A0A448X8R3</accession>
<protein>
    <submittedName>
        <fullName evidence="7">Uncharacterized protein</fullName>
    </submittedName>
</protein>
<comment type="caution">
    <text evidence="7">The sequence shown here is derived from an EMBL/GenBank/DDBJ whole genome shotgun (WGS) entry which is preliminary data.</text>
</comment>
<dbReference type="SUPFAM" id="SSF161070">
    <property type="entry name" value="SNF-like"/>
    <property type="match status" value="1"/>
</dbReference>
<organism evidence="7 8">
    <name type="scientific">Protopolystoma xenopodis</name>
    <dbReference type="NCBI Taxonomy" id="117903"/>
    <lineage>
        <taxon>Eukaryota</taxon>
        <taxon>Metazoa</taxon>
        <taxon>Spiralia</taxon>
        <taxon>Lophotrochozoa</taxon>
        <taxon>Platyhelminthes</taxon>
        <taxon>Monogenea</taxon>
        <taxon>Polyopisthocotylea</taxon>
        <taxon>Polystomatidea</taxon>
        <taxon>Polystomatidae</taxon>
        <taxon>Protopolystoma</taxon>
    </lineage>
</organism>
<keyword evidence="3 6" id="KW-0812">Transmembrane</keyword>